<dbReference type="GO" id="GO:0045944">
    <property type="term" value="P:positive regulation of transcription by RNA polymerase II"/>
    <property type="evidence" value="ECO:0007669"/>
    <property type="project" value="UniProtKB-ARBA"/>
</dbReference>
<feature type="region of interest" description="Disordered" evidence="10">
    <location>
        <begin position="988"/>
        <end position="1202"/>
    </location>
</feature>
<dbReference type="Pfam" id="PF10744">
    <property type="entry name" value="Med1"/>
    <property type="match status" value="1"/>
</dbReference>
<feature type="compositionally biased region" description="Basic and acidic residues" evidence="10">
    <location>
        <begin position="1245"/>
        <end position="1254"/>
    </location>
</feature>
<dbReference type="GO" id="GO:0016592">
    <property type="term" value="C:mediator complex"/>
    <property type="evidence" value="ECO:0007669"/>
    <property type="project" value="InterPro"/>
</dbReference>
<dbReference type="VEuPathDB" id="VectorBase:PPAI002630"/>
<evidence type="ECO:0000256" key="9">
    <source>
        <dbReference type="RuleBase" id="RU364059"/>
    </source>
</evidence>
<feature type="compositionally biased region" description="Low complexity" evidence="10">
    <location>
        <begin position="1444"/>
        <end position="1461"/>
    </location>
</feature>
<reference evidence="12" key="1">
    <citation type="submission" date="2022-08" db="UniProtKB">
        <authorList>
            <consortium name="EnsemblMetazoa"/>
        </authorList>
    </citation>
    <scope>IDENTIFICATION</scope>
    <source>
        <strain evidence="12">Israel</strain>
    </source>
</reference>
<feature type="region of interest" description="Disordered" evidence="10">
    <location>
        <begin position="551"/>
        <end position="606"/>
    </location>
</feature>
<dbReference type="PANTHER" id="PTHR12881:SF10">
    <property type="entry name" value="MEDIATOR OF RNA POLYMERASE II TRANSCRIPTION SUBUNIT 1"/>
    <property type="match status" value="1"/>
</dbReference>
<feature type="compositionally biased region" description="Basic and acidic residues" evidence="10">
    <location>
        <begin position="1182"/>
        <end position="1192"/>
    </location>
</feature>
<keyword evidence="13" id="KW-1185">Reference proteome</keyword>
<feature type="compositionally biased region" description="Low complexity" evidence="10">
    <location>
        <begin position="1396"/>
        <end position="1407"/>
    </location>
</feature>
<feature type="compositionally biased region" description="Low complexity" evidence="10">
    <location>
        <begin position="668"/>
        <end position="686"/>
    </location>
</feature>
<feature type="compositionally biased region" description="Low complexity" evidence="10">
    <location>
        <begin position="865"/>
        <end position="875"/>
    </location>
</feature>
<feature type="compositionally biased region" description="Polar residues" evidence="10">
    <location>
        <begin position="696"/>
        <end position="715"/>
    </location>
</feature>
<feature type="compositionally biased region" description="Low complexity" evidence="10">
    <location>
        <begin position="785"/>
        <end position="800"/>
    </location>
</feature>
<dbReference type="EnsemblMetazoa" id="PPAI002630-RA">
    <property type="protein sequence ID" value="PPAI002630-PA"/>
    <property type="gene ID" value="PPAI002630"/>
</dbReference>
<comment type="similarity">
    <text evidence="2 9">Belongs to the Mediator complex subunit 1 family.</text>
</comment>
<evidence type="ECO:0000256" key="5">
    <source>
        <dbReference type="ARBA" id="ARBA00023159"/>
    </source>
</evidence>
<dbReference type="EMBL" id="AJVK01003344">
    <property type="status" value="NOT_ANNOTATED_CDS"/>
    <property type="molecule type" value="Genomic_DNA"/>
</dbReference>
<keyword evidence="7 9" id="KW-0539">Nucleus</keyword>
<dbReference type="EMBL" id="AJVK01003343">
    <property type="status" value="NOT_ANNOTATED_CDS"/>
    <property type="molecule type" value="Genomic_DNA"/>
</dbReference>
<evidence type="ECO:0000256" key="1">
    <source>
        <dbReference type="ARBA" id="ARBA00004123"/>
    </source>
</evidence>
<accession>A0A1B0D573</accession>
<protein>
    <recommendedName>
        <fullName evidence="3 9">Mediator of RNA polymerase II transcription subunit 1</fullName>
    </recommendedName>
    <alternativeName>
        <fullName evidence="8 9">Mediator complex subunit 1</fullName>
    </alternativeName>
</protein>
<keyword evidence="6 9" id="KW-0804">Transcription</keyword>
<evidence type="ECO:0000256" key="3">
    <source>
        <dbReference type="ARBA" id="ARBA00020612"/>
    </source>
</evidence>
<feature type="compositionally biased region" description="Polar residues" evidence="10">
    <location>
        <begin position="889"/>
        <end position="919"/>
    </location>
</feature>
<evidence type="ECO:0000256" key="7">
    <source>
        <dbReference type="ARBA" id="ARBA00023242"/>
    </source>
</evidence>
<feature type="compositionally biased region" description="Polar residues" evidence="10">
    <location>
        <begin position="990"/>
        <end position="999"/>
    </location>
</feature>
<feature type="region of interest" description="Disordered" evidence="10">
    <location>
        <begin position="1240"/>
        <end position="1283"/>
    </location>
</feature>
<feature type="region of interest" description="Disordered" evidence="10">
    <location>
        <begin position="1305"/>
        <end position="1329"/>
    </location>
</feature>
<evidence type="ECO:0000259" key="11">
    <source>
        <dbReference type="Pfam" id="PF10744"/>
    </source>
</evidence>
<proteinExistence type="inferred from homology"/>
<feature type="region of interest" description="Disordered" evidence="10">
    <location>
        <begin position="1343"/>
        <end position="1461"/>
    </location>
</feature>
<feature type="domain" description="Mediator complex subunit Med1" evidence="11">
    <location>
        <begin position="97"/>
        <end position="447"/>
    </location>
</feature>
<keyword evidence="5 9" id="KW-0010">Activator</keyword>
<feature type="compositionally biased region" description="Low complexity" evidence="10">
    <location>
        <begin position="954"/>
        <end position="966"/>
    </location>
</feature>
<dbReference type="GO" id="GO:0003712">
    <property type="term" value="F:transcription coregulator activity"/>
    <property type="evidence" value="ECO:0007669"/>
    <property type="project" value="InterPro"/>
</dbReference>
<organism evidence="12 13">
    <name type="scientific">Phlebotomus papatasi</name>
    <name type="common">Sandfly</name>
    <dbReference type="NCBI Taxonomy" id="29031"/>
    <lineage>
        <taxon>Eukaryota</taxon>
        <taxon>Metazoa</taxon>
        <taxon>Ecdysozoa</taxon>
        <taxon>Arthropoda</taxon>
        <taxon>Hexapoda</taxon>
        <taxon>Insecta</taxon>
        <taxon>Pterygota</taxon>
        <taxon>Neoptera</taxon>
        <taxon>Endopterygota</taxon>
        <taxon>Diptera</taxon>
        <taxon>Nematocera</taxon>
        <taxon>Psychodoidea</taxon>
        <taxon>Psychodidae</taxon>
        <taxon>Phlebotomus</taxon>
        <taxon>Phlebotomus</taxon>
    </lineage>
</organism>
<evidence type="ECO:0000256" key="4">
    <source>
        <dbReference type="ARBA" id="ARBA00023015"/>
    </source>
</evidence>
<feature type="compositionally biased region" description="Polar residues" evidence="10">
    <location>
        <begin position="1273"/>
        <end position="1283"/>
    </location>
</feature>
<dbReference type="PANTHER" id="PTHR12881">
    <property type="entry name" value="MEDIATOR OF RNA POLYMERASE II TRANSCRIPTION SUBUNIT 1"/>
    <property type="match status" value="1"/>
</dbReference>
<evidence type="ECO:0000256" key="6">
    <source>
        <dbReference type="ARBA" id="ARBA00023163"/>
    </source>
</evidence>
<evidence type="ECO:0000256" key="2">
    <source>
        <dbReference type="ARBA" id="ARBA00006210"/>
    </source>
</evidence>
<evidence type="ECO:0000256" key="10">
    <source>
        <dbReference type="SAM" id="MobiDB-lite"/>
    </source>
</evidence>
<evidence type="ECO:0000256" key="8">
    <source>
        <dbReference type="ARBA" id="ARBA00031254"/>
    </source>
</evidence>
<name>A0A1B0D573_PHLPP</name>
<feature type="compositionally biased region" description="Low complexity" evidence="10">
    <location>
        <begin position="1379"/>
        <end position="1390"/>
    </location>
</feature>
<feature type="region of interest" description="Disordered" evidence="10">
    <location>
        <begin position="646"/>
        <end position="749"/>
    </location>
</feature>
<feature type="compositionally biased region" description="Polar residues" evidence="10">
    <location>
        <begin position="1351"/>
        <end position="1368"/>
    </location>
</feature>
<feature type="region of interest" description="Disordered" evidence="10">
    <location>
        <begin position="779"/>
        <end position="973"/>
    </location>
</feature>
<feature type="compositionally biased region" description="Low complexity" evidence="10">
    <location>
        <begin position="1111"/>
        <end position="1169"/>
    </location>
</feature>
<evidence type="ECO:0000313" key="13">
    <source>
        <dbReference type="Proteomes" id="UP000092462"/>
    </source>
</evidence>
<dbReference type="InterPro" id="IPR051999">
    <property type="entry name" value="Mediator_complex_subunit_1"/>
</dbReference>
<feature type="compositionally biased region" description="Basic and acidic residues" evidence="10">
    <location>
        <begin position="942"/>
        <end position="952"/>
    </location>
</feature>
<comment type="function">
    <text evidence="9">Component of the Mediator complex, a coactivator involved in the regulated transcription of nearly all RNA polymerase II-dependent genes. Mediator functions as a bridge to convey information from gene-specific regulatory proteins to the basal RNA polymerase II transcription machinery. Mediator is recruited to promoters by direct interactions with regulatory proteins and serves as a scaffold for the assembly of a functional preinitiation complex with RNA polymerase II and the general transcription factors.</text>
</comment>
<feature type="compositionally biased region" description="Acidic residues" evidence="10">
    <location>
        <begin position="596"/>
        <end position="606"/>
    </location>
</feature>
<sequence>VCVIFSKIFPIDFCVNRWALFLAKCVQRNSRTPCSTQQSTMSSKINGNPPLTMNSIGEKNKKWQLELLMERLRIVLIGWILQEKRYALDAVEKANLQKCLDSMQHCIKVTTRQGLVERLESLTRQLGLKFMEDTSGLFISSDMFYLEIVLDAGGAVQDVKVHHECKIEQQSCSELVNCLVNGDFADFTTQLEGLASIYQLNAEPKIKSKAFVALQALETDLYNLYKLQNFYKDPQALLLQSQVGIVQKRRGGHPMKLTYFVSPYELLDTESKTILPLTVEVIHGRNVGTSVTVNLEASAANKLQIQSILTVSPDGQPVYAPLATHNSTMLPASFVLTLNRKMPVTLSLVQQMTSVTEISFGPDPTASEPLLGLIAAQSADGELSGSSKGMFVTLPDQNHCYFLTEGESFRGIVIGSVPFTEPAHVPKLLKILRQQVLFNTLISSCIRANSRQDFDSTTVFEVSALSCQHLTVSLEHPFDEAMATVEFDLTDVMDIQCKVFAPGRSYENLGTILSRVVQKSLSIPVTMRALIKAWEQENSLQATRTFDAGNFNLALGPGDPGGRNSTTTDFTKTTDIKPSSSAARSLFSDPEPGPGEAEEAAGDEEGIQDEASEGFGEADLDAFGEEVAAEALGEGAGGAFQVVTASDGSGKSVKKRRVEEDFWKSPKSNVLGNVSDSGSNSDSNSLGAESADGGVTASSWHQPSDVEATSFNISPALSDLGDGSKKVKKRSRDEANDKNVMPPFVSITPISTASSTNFSSVLAGIGLDRRPGIEIIPLGATQNLSSSITITPINTSSSSSPKEKKSSSSSKKSSSDDRKGEKKKKRKREDSPMGPPDALNKPVSVSIKGSDGAPLSPSGLMRKFSSSSSPKQSSPGGHHQSPKHGGLQSPKQYSSASPKHSSGTGSGKPSMSALKSATNSPSGKSSEKKSSSSSSGGGSSGSREKEKSEKKSSSSRSDSPKMKASSVKLKQIDLSSAFQLTGVDVDLQDLNKSSPPSQSKNRKGSLSAVIDKLKLAQNQTDEPKAGSGNGKEKSPPKSDGIPPTSSSYMVKPSLDGMKITINKTRNKESSPKTTESTGKLNLGSGSGGGSGSNSPKTHTGLKPGVNSGPASKKSQQNSSNLSGTSKSSSSSDSNRSSFQKSNSSGSLSGSSSKVSGNGSGGFTKTSSGSDLSKVSSTVNHGSSEKQRTEKSKAPQKNTFESVFLQANREADAMKKLGFGGSTMEGFMKALDKKFQIPKLSARSASTDEVKKESRPVSSSSAPTTPIPLMMASPTGSNSGSASFQGVTGGVTKMLAEYLTKEVPSKYPFSGSASAGSGSGTSPKYGGVFSSEISLGKSLSQDSLQFAAGGQNRESGGVRSNPSTPTSLVASPFPSPVAISRSSADSPAPRAAESDSSKSSLTKDSTNSPLAAMRPPSAPPTPIQATSGDSGALDFSTRAPPPPTKSSSTVSTFPPSPSVSLHIVKSPVPSPLVIPSPHSGSPCITDDELMDEALVGISGK</sequence>
<comment type="subcellular location">
    <subcellularLocation>
        <location evidence="1 9">Nucleus</location>
    </subcellularLocation>
</comment>
<dbReference type="Proteomes" id="UP000092462">
    <property type="component" value="Unassembled WGS sequence"/>
</dbReference>
<keyword evidence="4 9" id="KW-0805">Transcription regulation</keyword>
<dbReference type="VEuPathDB" id="VectorBase:PPAPM1_003492"/>
<evidence type="ECO:0000313" key="12">
    <source>
        <dbReference type="EnsemblMetazoa" id="PPAI002630-PA"/>
    </source>
</evidence>
<dbReference type="InterPro" id="IPR019680">
    <property type="entry name" value="Mediator_Med1"/>
</dbReference>
<feature type="compositionally biased region" description="Polar residues" evidence="10">
    <location>
        <begin position="1170"/>
        <end position="1181"/>
    </location>
</feature>